<reference evidence="2" key="1">
    <citation type="journal article" date="2019" name="Int. J. Syst. Evol. Microbiol.">
        <title>The Global Catalogue of Microorganisms (GCM) 10K type strain sequencing project: providing services to taxonomists for standard genome sequencing and annotation.</title>
        <authorList>
            <consortium name="The Broad Institute Genomics Platform"/>
            <consortium name="The Broad Institute Genome Sequencing Center for Infectious Disease"/>
            <person name="Wu L."/>
            <person name="Ma J."/>
        </authorList>
    </citation>
    <scope>NUCLEOTIDE SEQUENCE [LARGE SCALE GENOMIC DNA]</scope>
    <source>
        <strain evidence="2">CGMCC 4.7323</strain>
    </source>
</reference>
<accession>A0ABQ2K3C1</accession>
<protein>
    <submittedName>
        <fullName evidence="1">Uncharacterized protein</fullName>
    </submittedName>
</protein>
<dbReference type="Proteomes" id="UP000600080">
    <property type="component" value="Unassembled WGS sequence"/>
</dbReference>
<name>A0ABQ2K3C1_9ACTN</name>
<dbReference type="EMBL" id="BMND01000082">
    <property type="protein sequence ID" value="GGN65402.1"/>
    <property type="molecule type" value="Genomic_DNA"/>
</dbReference>
<gene>
    <name evidence="1" type="ORF">GCM10012285_68150</name>
</gene>
<comment type="caution">
    <text evidence="1">The sequence shown here is derived from an EMBL/GenBank/DDBJ whole genome shotgun (WGS) entry which is preliminary data.</text>
</comment>
<keyword evidence="2" id="KW-1185">Reference proteome</keyword>
<evidence type="ECO:0000313" key="1">
    <source>
        <dbReference type="EMBL" id="GGN65402.1"/>
    </source>
</evidence>
<organism evidence="1 2">
    <name type="scientific">Streptomyces kronopolitis</name>
    <dbReference type="NCBI Taxonomy" id="1612435"/>
    <lineage>
        <taxon>Bacteria</taxon>
        <taxon>Bacillati</taxon>
        <taxon>Actinomycetota</taxon>
        <taxon>Actinomycetes</taxon>
        <taxon>Kitasatosporales</taxon>
        <taxon>Streptomycetaceae</taxon>
        <taxon>Streptomyces</taxon>
    </lineage>
</organism>
<evidence type="ECO:0000313" key="2">
    <source>
        <dbReference type="Proteomes" id="UP000600080"/>
    </source>
</evidence>
<proteinExistence type="predicted"/>
<sequence length="82" mass="8809">MTLFRTSEYPNLPILADKAGKGGYIKYATIVRKVGGEDPETVQDDTGPGTAHMEVDQAAHRAIGVVAALVTAWITLRKGGRR</sequence>